<feature type="domain" description="PTC1-like winged helix-turn-helix" evidence="1">
    <location>
        <begin position="138"/>
        <end position="220"/>
    </location>
</feature>
<protein>
    <recommendedName>
        <fullName evidence="1">PTC1-like winged helix-turn-helix domain-containing protein</fullName>
    </recommendedName>
</protein>
<gene>
    <name evidence="2" type="ORF">CRG98_039900</name>
</gene>
<evidence type="ECO:0000259" key="1">
    <source>
        <dbReference type="Pfam" id="PF25874"/>
    </source>
</evidence>
<dbReference type="AlphaFoldDB" id="A0A2I0I7U0"/>
<dbReference type="EMBL" id="PGOL01003772">
    <property type="protein sequence ID" value="PKI39730.1"/>
    <property type="molecule type" value="Genomic_DNA"/>
</dbReference>
<dbReference type="InterPro" id="IPR044221">
    <property type="entry name" value="DYAD/AMEIOTIC1"/>
</dbReference>
<dbReference type="GO" id="GO:0051177">
    <property type="term" value="P:meiotic sister chromatid cohesion"/>
    <property type="evidence" value="ECO:0007669"/>
    <property type="project" value="InterPro"/>
</dbReference>
<sequence length="518" mass="59052">MVKVAHCGLRSYKDSHLNQIDACNLKGEEGPTFGEWEGAFKKGICWFELQRAQMAHRSGRRATFSGQGRENSGNRPQFSFSTIKEEDGEAVTAESLVSEEDNKRDFPIEEAKPKRQRRQKQTVIAKPKRKKCDNSAQRWSKERYKQAEQHLLEILRAEGAVRGKPISRPQLRLAGRKHIGDTGLLDHLLKHIDGKVAPGGAERFRRWHNTDGIMEYWLESAELDHIRREAGVQDPYWVPSSWWNPGSSGALEEPASSSDMKLIKEDIINLKRELAELVSKKKDQEEANLVEGMLKDLANWRAKADQRLIETSSSLSGMQDMYREVAAWRLKIEQQLMELTNSLSSMQAAKAYTYPLCPENSERWEDLLESTNLENVQGDDIASWLANTDPSNGEWEDGPYSYLTTISKPSDATPAQDAACASELAMLKEEVAIIKRDMKELVLKKQECLPKYNQDASLNVNPQLDFENPSLLFQQRWKEMEEWRSKMDQQMKELSNAVRSMQATKPLTACSPSPAFYV</sequence>
<dbReference type="Proteomes" id="UP000233551">
    <property type="component" value="Unassembled WGS sequence"/>
</dbReference>
<dbReference type="PANTHER" id="PTHR46740:SF1">
    <property type="entry name" value="DYAD PROTEIN"/>
    <property type="match status" value="1"/>
</dbReference>
<proteinExistence type="predicted"/>
<dbReference type="InterPro" id="IPR059080">
    <property type="entry name" value="WHD_PTC1"/>
</dbReference>
<name>A0A2I0I7U0_PUNGR</name>
<dbReference type="GO" id="GO:0007131">
    <property type="term" value="P:reciprocal meiotic recombination"/>
    <property type="evidence" value="ECO:0007669"/>
    <property type="project" value="InterPro"/>
</dbReference>
<evidence type="ECO:0000313" key="2">
    <source>
        <dbReference type="EMBL" id="PKI39730.1"/>
    </source>
</evidence>
<organism evidence="2 3">
    <name type="scientific">Punica granatum</name>
    <name type="common">Pomegranate</name>
    <dbReference type="NCBI Taxonomy" id="22663"/>
    <lineage>
        <taxon>Eukaryota</taxon>
        <taxon>Viridiplantae</taxon>
        <taxon>Streptophyta</taxon>
        <taxon>Embryophyta</taxon>
        <taxon>Tracheophyta</taxon>
        <taxon>Spermatophyta</taxon>
        <taxon>Magnoliopsida</taxon>
        <taxon>eudicotyledons</taxon>
        <taxon>Gunneridae</taxon>
        <taxon>Pentapetalae</taxon>
        <taxon>rosids</taxon>
        <taxon>malvids</taxon>
        <taxon>Myrtales</taxon>
        <taxon>Lythraceae</taxon>
        <taxon>Punica</taxon>
    </lineage>
</organism>
<reference evidence="2 3" key="1">
    <citation type="submission" date="2017-11" db="EMBL/GenBank/DDBJ databases">
        <title>De-novo sequencing of pomegranate (Punica granatum L.) genome.</title>
        <authorList>
            <person name="Akparov Z."/>
            <person name="Amiraslanov A."/>
            <person name="Hajiyeva S."/>
            <person name="Abbasov M."/>
            <person name="Kaur K."/>
            <person name="Hamwieh A."/>
            <person name="Solovyev V."/>
            <person name="Salamov A."/>
            <person name="Braich B."/>
            <person name="Kosarev P."/>
            <person name="Mahmoud A."/>
            <person name="Hajiyev E."/>
            <person name="Babayeva S."/>
            <person name="Izzatullayeva V."/>
            <person name="Mammadov A."/>
            <person name="Mammadov A."/>
            <person name="Sharifova S."/>
            <person name="Ojaghi J."/>
            <person name="Eynullazada K."/>
            <person name="Bayramov B."/>
            <person name="Abdulazimova A."/>
            <person name="Shahmuradov I."/>
        </authorList>
    </citation>
    <scope>NUCLEOTIDE SEQUENCE [LARGE SCALE GENOMIC DNA]</scope>
    <source>
        <strain evidence="3">cv. AG2017</strain>
        <tissue evidence="2">Leaf</tissue>
    </source>
</reference>
<keyword evidence="3" id="KW-1185">Reference proteome</keyword>
<dbReference type="PANTHER" id="PTHR46740">
    <property type="entry name" value="PROTEIN DYAD"/>
    <property type="match status" value="1"/>
</dbReference>
<comment type="caution">
    <text evidence="2">The sequence shown here is derived from an EMBL/GenBank/DDBJ whole genome shotgun (WGS) entry which is preliminary data.</text>
</comment>
<dbReference type="OrthoDB" id="515863at2759"/>
<accession>A0A2I0I7U0</accession>
<dbReference type="STRING" id="22663.A0A2I0I7U0"/>
<dbReference type="GeneID" id="116210828"/>
<evidence type="ECO:0000313" key="3">
    <source>
        <dbReference type="Proteomes" id="UP000233551"/>
    </source>
</evidence>
<dbReference type="Pfam" id="PF25874">
    <property type="entry name" value="WHD_plant_repro"/>
    <property type="match status" value="1"/>
</dbReference>